<evidence type="ECO:0000259" key="1">
    <source>
        <dbReference type="PROSITE" id="PS51746"/>
    </source>
</evidence>
<protein>
    <submittedName>
        <fullName evidence="2">Probable protein phosphatase 2C 14</fullName>
    </submittedName>
</protein>
<dbReference type="InterPro" id="IPR001932">
    <property type="entry name" value="PPM-type_phosphatase-like_dom"/>
</dbReference>
<sequence>MHLNVIRFSIHAKLVSDNSGDAKYKPYVTARPEIASVELDGDEDFVVVACDGLWDFVSEDQVALSVYFQLAADPVSSADRSRKYALALSNEGGGERPWRARTLADFDALEALPSVLMDCMARG</sequence>
<dbReference type="AlphaFoldDB" id="A0A4C2AA93"/>
<dbReference type="PANTHER" id="PTHR13832:SF818">
    <property type="entry name" value="SD03870P"/>
    <property type="match status" value="1"/>
</dbReference>
<proteinExistence type="predicted"/>
<name>A0A4C2AA93_EUMVA</name>
<organism evidence="2 3">
    <name type="scientific">Eumeta variegata</name>
    <name type="common">Bagworm moth</name>
    <name type="synonym">Eumeta japonica</name>
    <dbReference type="NCBI Taxonomy" id="151549"/>
    <lineage>
        <taxon>Eukaryota</taxon>
        <taxon>Metazoa</taxon>
        <taxon>Ecdysozoa</taxon>
        <taxon>Arthropoda</taxon>
        <taxon>Hexapoda</taxon>
        <taxon>Insecta</taxon>
        <taxon>Pterygota</taxon>
        <taxon>Neoptera</taxon>
        <taxon>Endopterygota</taxon>
        <taxon>Lepidoptera</taxon>
        <taxon>Glossata</taxon>
        <taxon>Ditrysia</taxon>
        <taxon>Tineoidea</taxon>
        <taxon>Psychidae</taxon>
        <taxon>Oiketicinae</taxon>
        <taxon>Eumeta</taxon>
    </lineage>
</organism>
<accession>A0A4C2AA93</accession>
<dbReference type="EMBL" id="BGZK01002731">
    <property type="protein sequence ID" value="GBP96089.1"/>
    <property type="molecule type" value="Genomic_DNA"/>
</dbReference>
<dbReference type="SUPFAM" id="SSF81606">
    <property type="entry name" value="PP2C-like"/>
    <property type="match status" value="1"/>
</dbReference>
<dbReference type="Gene3D" id="3.60.40.10">
    <property type="entry name" value="PPM-type phosphatase domain"/>
    <property type="match status" value="1"/>
</dbReference>
<dbReference type="GO" id="GO:0004722">
    <property type="term" value="F:protein serine/threonine phosphatase activity"/>
    <property type="evidence" value="ECO:0007669"/>
    <property type="project" value="InterPro"/>
</dbReference>
<evidence type="ECO:0000313" key="3">
    <source>
        <dbReference type="Proteomes" id="UP000299102"/>
    </source>
</evidence>
<dbReference type="Proteomes" id="UP000299102">
    <property type="component" value="Unassembled WGS sequence"/>
</dbReference>
<dbReference type="Pfam" id="PF00481">
    <property type="entry name" value="PP2C"/>
    <property type="match status" value="1"/>
</dbReference>
<dbReference type="OrthoDB" id="416093at2759"/>
<feature type="domain" description="PPM-type phosphatase" evidence="1">
    <location>
        <begin position="1"/>
        <end position="123"/>
    </location>
</feature>
<dbReference type="InterPro" id="IPR036457">
    <property type="entry name" value="PPM-type-like_dom_sf"/>
</dbReference>
<reference evidence="2 3" key="1">
    <citation type="journal article" date="2019" name="Commun. Biol.">
        <title>The bagworm genome reveals a unique fibroin gene that provides high tensile strength.</title>
        <authorList>
            <person name="Kono N."/>
            <person name="Nakamura H."/>
            <person name="Ohtoshi R."/>
            <person name="Tomita M."/>
            <person name="Numata K."/>
            <person name="Arakawa K."/>
        </authorList>
    </citation>
    <scope>NUCLEOTIDE SEQUENCE [LARGE SCALE GENOMIC DNA]</scope>
</reference>
<evidence type="ECO:0000313" key="2">
    <source>
        <dbReference type="EMBL" id="GBP96089.1"/>
    </source>
</evidence>
<dbReference type="PROSITE" id="PS51746">
    <property type="entry name" value="PPM_2"/>
    <property type="match status" value="1"/>
</dbReference>
<comment type="caution">
    <text evidence="2">The sequence shown here is derived from an EMBL/GenBank/DDBJ whole genome shotgun (WGS) entry which is preliminary data.</text>
</comment>
<dbReference type="PANTHER" id="PTHR13832">
    <property type="entry name" value="PROTEIN PHOSPHATASE 2C"/>
    <property type="match status" value="1"/>
</dbReference>
<keyword evidence="3" id="KW-1185">Reference proteome</keyword>
<dbReference type="STRING" id="151549.A0A4C2AA93"/>
<gene>
    <name evidence="2" type="ORF">EVAR_24073_1</name>
</gene>
<dbReference type="InterPro" id="IPR015655">
    <property type="entry name" value="PP2C"/>
</dbReference>